<accession>A0ABN3WMV7</accession>
<keyword evidence="1" id="KW-0808">Transferase</keyword>
<dbReference type="InterPro" id="IPR003594">
    <property type="entry name" value="HATPase_dom"/>
</dbReference>
<comment type="caution">
    <text evidence="3">The sequence shown here is derived from an EMBL/GenBank/DDBJ whole genome shotgun (WGS) entry which is preliminary data.</text>
</comment>
<feature type="domain" description="Histidine kinase/HSP90-like ATPase" evidence="2">
    <location>
        <begin position="23"/>
        <end position="134"/>
    </location>
</feature>
<dbReference type="Gene3D" id="3.30.565.10">
    <property type="entry name" value="Histidine kinase-like ATPase, C-terminal domain"/>
    <property type="match status" value="1"/>
</dbReference>
<dbReference type="RefSeq" id="WP_344489243.1">
    <property type="nucleotide sequence ID" value="NZ_BAAAUD010000005.1"/>
</dbReference>
<dbReference type="InterPro" id="IPR050267">
    <property type="entry name" value="Anti-sigma-factor_SerPK"/>
</dbReference>
<dbReference type="SUPFAM" id="SSF55874">
    <property type="entry name" value="ATPase domain of HSP90 chaperone/DNA topoisomerase II/histidine kinase"/>
    <property type="match status" value="1"/>
</dbReference>
<name>A0ABN3WMV7_9ACTN</name>
<protein>
    <recommendedName>
        <fullName evidence="2">Histidine kinase/HSP90-like ATPase domain-containing protein</fullName>
    </recommendedName>
</protein>
<dbReference type="PANTHER" id="PTHR35526">
    <property type="entry name" value="ANTI-SIGMA-F FACTOR RSBW-RELATED"/>
    <property type="match status" value="1"/>
</dbReference>
<keyword evidence="4" id="KW-1185">Reference proteome</keyword>
<dbReference type="CDD" id="cd16936">
    <property type="entry name" value="HATPase_RsbW-like"/>
    <property type="match status" value="1"/>
</dbReference>
<evidence type="ECO:0000259" key="2">
    <source>
        <dbReference type="Pfam" id="PF13581"/>
    </source>
</evidence>
<dbReference type="InterPro" id="IPR036890">
    <property type="entry name" value="HATPase_C_sf"/>
</dbReference>
<dbReference type="Proteomes" id="UP001500403">
    <property type="component" value="Unassembled WGS sequence"/>
</dbReference>
<organism evidence="3 4">
    <name type="scientific">Streptomyces enissocaesilis</name>
    <dbReference type="NCBI Taxonomy" id="332589"/>
    <lineage>
        <taxon>Bacteria</taxon>
        <taxon>Bacillati</taxon>
        <taxon>Actinomycetota</taxon>
        <taxon>Actinomycetes</taxon>
        <taxon>Kitasatosporales</taxon>
        <taxon>Streptomycetaceae</taxon>
        <taxon>Streptomyces</taxon>
        <taxon>Streptomyces rochei group</taxon>
    </lineage>
</organism>
<evidence type="ECO:0000256" key="1">
    <source>
        <dbReference type="ARBA" id="ARBA00022527"/>
    </source>
</evidence>
<proteinExistence type="predicted"/>
<evidence type="ECO:0000313" key="4">
    <source>
        <dbReference type="Proteomes" id="UP001500403"/>
    </source>
</evidence>
<evidence type="ECO:0000313" key="3">
    <source>
        <dbReference type="EMBL" id="GAA2922176.1"/>
    </source>
</evidence>
<dbReference type="PANTHER" id="PTHR35526:SF3">
    <property type="entry name" value="ANTI-SIGMA-F FACTOR RSBW"/>
    <property type="match status" value="1"/>
</dbReference>
<gene>
    <name evidence="3" type="ORF">GCM10010446_02810</name>
</gene>
<keyword evidence="1" id="KW-0723">Serine/threonine-protein kinase</keyword>
<dbReference type="Pfam" id="PF13581">
    <property type="entry name" value="HATPase_c_2"/>
    <property type="match status" value="1"/>
</dbReference>
<sequence length="139" mass="14747">MNHPHAISDHKGHRVRFAHRTVRPATAGEARDATRAFLSGLAQVPGPETTDNVVLVVSELVTNALRHAGGITKLRLAAGRTTVKVTVQDPSPARPRPRHPDITGYEGGYGLNLVNFLSRFVTVTPASGGGKKICAAISI</sequence>
<dbReference type="EMBL" id="BAAAUD010000005">
    <property type="protein sequence ID" value="GAA2922176.1"/>
    <property type="molecule type" value="Genomic_DNA"/>
</dbReference>
<keyword evidence="1" id="KW-0418">Kinase</keyword>
<reference evidence="3 4" key="1">
    <citation type="journal article" date="2019" name="Int. J. Syst. Evol. Microbiol.">
        <title>The Global Catalogue of Microorganisms (GCM) 10K type strain sequencing project: providing services to taxonomists for standard genome sequencing and annotation.</title>
        <authorList>
            <consortium name="The Broad Institute Genomics Platform"/>
            <consortium name="The Broad Institute Genome Sequencing Center for Infectious Disease"/>
            <person name="Wu L."/>
            <person name="Ma J."/>
        </authorList>
    </citation>
    <scope>NUCLEOTIDE SEQUENCE [LARGE SCALE GENOMIC DNA]</scope>
    <source>
        <strain evidence="3 4">JCM 9088</strain>
    </source>
</reference>